<feature type="chain" id="PRO_5026314468" evidence="1">
    <location>
        <begin position="30"/>
        <end position="81"/>
    </location>
</feature>
<reference evidence="2 3" key="1">
    <citation type="submission" date="2019-09" db="EMBL/GenBank/DDBJ databases">
        <title>Characterization of the phylogenetic diversity of two novel species belonging to the genus Bifidobacterium: Bifidobacterium cebidarum sp. nov. and Bifidobacterium leontopitheci sp. nov.</title>
        <authorList>
            <person name="Lugli G.A."/>
            <person name="Duranti S."/>
            <person name="Milani C."/>
            <person name="Turroni F."/>
            <person name="Ventura M."/>
        </authorList>
    </citation>
    <scope>NUCLEOTIDE SEQUENCE [LARGE SCALE GENOMIC DNA]</scope>
    <source>
        <strain evidence="2 3">LMG 31471</strain>
    </source>
</reference>
<accession>A0A6I1GP35</accession>
<comment type="caution">
    <text evidence="2">The sequence shown here is derived from an EMBL/GenBank/DDBJ whole genome shotgun (WGS) entry which is preliminary data.</text>
</comment>
<dbReference type="EMBL" id="WBVT01000002">
    <property type="protein sequence ID" value="KAB7791296.1"/>
    <property type="molecule type" value="Genomic_DNA"/>
</dbReference>
<protein>
    <submittedName>
        <fullName evidence="2">Uncharacterized protein</fullName>
    </submittedName>
</protein>
<proteinExistence type="predicted"/>
<evidence type="ECO:0000313" key="2">
    <source>
        <dbReference type="EMBL" id="KAB7791296.1"/>
    </source>
</evidence>
<keyword evidence="3" id="KW-1185">Reference proteome</keyword>
<organism evidence="2 3">
    <name type="scientific">Bifidobacterium leontopitheci</name>
    <dbReference type="NCBI Taxonomy" id="2650774"/>
    <lineage>
        <taxon>Bacteria</taxon>
        <taxon>Bacillati</taxon>
        <taxon>Actinomycetota</taxon>
        <taxon>Actinomycetes</taxon>
        <taxon>Bifidobacteriales</taxon>
        <taxon>Bifidobacteriaceae</taxon>
        <taxon>Bifidobacterium</taxon>
    </lineage>
</organism>
<feature type="signal peptide" evidence="1">
    <location>
        <begin position="1"/>
        <end position="29"/>
    </location>
</feature>
<dbReference type="RefSeq" id="WP_152233629.1">
    <property type="nucleotide sequence ID" value="NZ_JBHSKZ010000028.1"/>
</dbReference>
<keyword evidence="1" id="KW-0732">Signal</keyword>
<dbReference type="AlphaFoldDB" id="A0A6I1GP35"/>
<sequence length="81" mass="9031">MSHAMKRRLMTLVACLAALAMIAPSAAYAQENDVNSTVEIVIERDGESSSLILRKKIHGVKITMIPNNGGYPVMYRYISRY</sequence>
<evidence type="ECO:0000313" key="3">
    <source>
        <dbReference type="Proteomes" id="UP000441772"/>
    </source>
</evidence>
<gene>
    <name evidence="2" type="ORF">F7D09_0249</name>
</gene>
<evidence type="ECO:0000256" key="1">
    <source>
        <dbReference type="SAM" id="SignalP"/>
    </source>
</evidence>
<name>A0A6I1GP35_9BIFI</name>
<dbReference type="Proteomes" id="UP000441772">
    <property type="component" value="Unassembled WGS sequence"/>
</dbReference>